<evidence type="ECO:0000313" key="2">
    <source>
        <dbReference type="EMBL" id="KAK9756526.1"/>
    </source>
</evidence>
<sequence length="118" mass="13075">MDNTTKHWWLTLNEEQVGYWPSSLVPRLNNGASFVTWGGEVFTSATSRHPPSMGSGWRPETGYGSASFIAKVHYVNKGYQVVDAGRNLERVVTDPALYDVSEIQHDANLGTHLYYGGA</sequence>
<proteinExistence type="predicted"/>
<gene>
    <name evidence="2" type="ORF">RND81_01G103800</name>
</gene>
<dbReference type="PANTHER" id="PTHR31589">
    <property type="entry name" value="PROTEIN, PUTATIVE (DUF239)-RELATED-RELATED"/>
    <property type="match status" value="1"/>
</dbReference>
<dbReference type="InterPro" id="IPR004314">
    <property type="entry name" value="Neprosin"/>
</dbReference>
<feature type="domain" description="Neprosin PEP catalytic" evidence="1">
    <location>
        <begin position="1"/>
        <end position="118"/>
    </location>
</feature>
<dbReference type="Pfam" id="PF03080">
    <property type="entry name" value="Neprosin"/>
    <property type="match status" value="1"/>
</dbReference>
<dbReference type="InterPro" id="IPR053168">
    <property type="entry name" value="Glutamic_endopeptidase"/>
</dbReference>
<comment type="caution">
    <text evidence="2">The sequence shown here is derived from an EMBL/GenBank/DDBJ whole genome shotgun (WGS) entry which is preliminary data.</text>
</comment>
<keyword evidence="3" id="KW-1185">Reference proteome</keyword>
<name>A0AAW1N6V3_SAPOF</name>
<reference evidence="2" key="1">
    <citation type="submission" date="2024-03" db="EMBL/GenBank/DDBJ databases">
        <title>WGS assembly of Saponaria officinalis var. Norfolk2.</title>
        <authorList>
            <person name="Jenkins J."/>
            <person name="Shu S."/>
            <person name="Grimwood J."/>
            <person name="Barry K."/>
            <person name="Goodstein D."/>
            <person name="Schmutz J."/>
            <person name="Leebens-Mack J."/>
            <person name="Osbourn A."/>
        </authorList>
    </citation>
    <scope>NUCLEOTIDE SEQUENCE [LARGE SCALE GENOMIC DNA]</scope>
    <source>
        <strain evidence="2">JIC</strain>
    </source>
</reference>
<protein>
    <recommendedName>
        <fullName evidence="1">Neprosin PEP catalytic domain-containing protein</fullName>
    </recommendedName>
</protein>
<organism evidence="2 3">
    <name type="scientific">Saponaria officinalis</name>
    <name type="common">Common soapwort</name>
    <name type="synonym">Lychnis saponaria</name>
    <dbReference type="NCBI Taxonomy" id="3572"/>
    <lineage>
        <taxon>Eukaryota</taxon>
        <taxon>Viridiplantae</taxon>
        <taxon>Streptophyta</taxon>
        <taxon>Embryophyta</taxon>
        <taxon>Tracheophyta</taxon>
        <taxon>Spermatophyta</taxon>
        <taxon>Magnoliopsida</taxon>
        <taxon>eudicotyledons</taxon>
        <taxon>Gunneridae</taxon>
        <taxon>Pentapetalae</taxon>
        <taxon>Caryophyllales</taxon>
        <taxon>Caryophyllaceae</taxon>
        <taxon>Caryophylleae</taxon>
        <taxon>Saponaria</taxon>
    </lineage>
</organism>
<dbReference type="EMBL" id="JBDFQZ010000001">
    <property type="protein sequence ID" value="KAK9756526.1"/>
    <property type="molecule type" value="Genomic_DNA"/>
</dbReference>
<dbReference type="Proteomes" id="UP001443914">
    <property type="component" value="Unassembled WGS sequence"/>
</dbReference>
<dbReference type="AlphaFoldDB" id="A0AAW1N6V3"/>
<dbReference type="PROSITE" id="PS52045">
    <property type="entry name" value="NEPROSIN_PEP_CD"/>
    <property type="match status" value="1"/>
</dbReference>
<evidence type="ECO:0000313" key="3">
    <source>
        <dbReference type="Proteomes" id="UP001443914"/>
    </source>
</evidence>
<accession>A0AAW1N6V3</accession>
<dbReference type="PANTHER" id="PTHR31589:SF110">
    <property type="entry name" value="PROTEIN, PUTATIVE (DUF239)-RELATED"/>
    <property type="match status" value="1"/>
</dbReference>
<evidence type="ECO:0000259" key="1">
    <source>
        <dbReference type="PROSITE" id="PS52045"/>
    </source>
</evidence>